<keyword evidence="12" id="KW-0969">Cilium</keyword>
<dbReference type="PANTHER" id="PTHR34982">
    <property type="entry name" value="YOP PROTEINS TRANSLOCATION PROTEIN L"/>
    <property type="match status" value="1"/>
</dbReference>
<evidence type="ECO:0000256" key="10">
    <source>
        <dbReference type="SAM" id="MobiDB-lite"/>
    </source>
</evidence>
<comment type="function">
    <text evidence="1">Needed for flagellar regrowth and assembly.</text>
</comment>
<dbReference type="AlphaFoldDB" id="A0A4S4AZT2"/>
<dbReference type="SUPFAM" id="SSF160527">
    <property type="entry name" value="V-type ATPase subunit E-like"/>
    <property type="match status" value="1"/>
</dbReference>
<protein>
    <recommendedName>
        <fullName evidence="4">Flagellar assembly protein FliH</fullName>
    </recommendedName>
</protein>
<evidence type="ECO:0000256" key="7">
    <source>
        <dbReference type="ARBA" id="ARBA00022795"/>
    </source>
</evidence>
<keyword evidence="12" id="KW-0966">Cell projection</keyword>
<organism evidence="12 13">
    <name type="scientific">Pseudothauera nasutitermitis</name>
    <dbReference type="NCBI Taxonomy" id="2565930"/>
    <lineage>
        <taxon>Bacteria</taxon>
        <taxon>Pseudomonadati</taxon>
        <taxon>Pseudomonadota</taxon>
        <taxon>Betaproteobacteria</taxon>
        <taxon>Rhodocyclales</taxon>
        <taxon>Zoogloeaceae</taxon>
        <taxon>Pseudothauera</taxon>
    </lineage>
</organism>
<keyword evidence="5" id="KW-0813">Transport</keyword>
<accession>A0A4S4AZT2</accession>
<name>A0A4S4AZT2_9RHOO</name>
<dbReference type="InterPro" id="IPR000563">
    <property type="entry name" value="Flag_FliH"/>
</dbReference>
<proteinExistence type="inferred from homology"/>
<feature type="region of interest" description="Disordered" evidence="10">
    <location>
        <begin position="1"/>
        <end position="95"/>
    </location>
</feature>
<evidence type="ECO:0000313" key="12">
    <source>
        <dbReference type="EMBL" id="THF65710.1"/>
    </source>
</evidence>
<dbReference type="InterPro" id="IPR018035">
    <property type="entry name" value="Flagellar_FliH/T3SS_HrpE"/>
</dbReference>
<dbReference type="GO" id="GO:0015031">
    <property type="term" value="P:protein transport"/>
    <property type="evidence" value="ECO:0007669"/>
    <property type="project" value="UniProtKB-KW"/>
</dbReference>
<feature type="domain" description="Flagellar assembly protein FliH/Type III secretion system HrpE" evidence="11">
    <location>
        <begin position="112"/>
        <end position="236"/>
    </location>
</feature>
<keyword evidence="7" id="KW-1005">Bacterial flagellum biogenesis</keyword>
<keyword evidence="9" id="KW-1006">Bacterial flagellum protein export</keyword>
<dbReference type="GO" id="GO:0071973">
    <property type="term" value="P:bacterial-type flagellum-dependent cell motility"/>
    <property type="evidence" value="ECO:0007669"/>
    <property type="project" value="InterPro"/>
</dbReference>
<evidence type="ECO:0000256" key="5">
    <source>
        <dbReference type="ARBA" id="ARBA00022448"/>
    </source>
</evidence>
<evidence type="ECO:0000256" key="2">
    <source>
        <dbReference type="ARBA" id="ARBA00004496"/>
    </source>
</evidence>
<comment type="similarity">
    <text evidence="3">Belongs to the FliH family.</text>
</comment>
<reference evidence="12 13" key="1">
    <citation type="submission" date="2019-04" db="EMBL/GenBank/DDBJ databases">
        <title>Azoarcus nasutitermitis sp. nov. isolated from termite nest.</title>
        <authorList>
            <person name="Lin S.-Y."/>
            <person name="Hameed A."/>
            <person name="Hsu Y.-H."/>
            <person name="Young C.-C."/>
        </authorList>
    </citation>
    <scope>NUCLEOTIDE SEQUENCE [LARGE SCALE GENOMIC DNA]</scope>
    <source>
        <strain evidence="12 13">CC-YHH838</strain>
    </source>
</reference>
<evidence type="ECO:0000256" key="6">
    <source>
        <dbReference type="ARBA" id="ARBA00022490"/>
    </source>
</evidence>
<dbReference type="GO" id="GO:0009288">
    <property type="term" value="C:bacterial-type flagellum"/>
    <property type="evidence" value="ECO:0007669"/>
    <property type="project" value="InterPro"/>
</dbReference>
<keyword evidence="6" id="KW-0963">Cytoplasm</keyword>
<dbReference type="PRINTS" id="PR01003">
    <property type="entry name" value="FLGFLIH"/>
</dbReference>
<evidence type="ECO:0000259" key="11">
    <source>
        <dbReference type="Pfam" id="PF02108"/>
    </source>
</evidence>
<dbReference type="OrthoDB" id="5296952at2"/>
<dbReference type="RefSeq" id="WP_136347916.1">
    <property type="nucleotide sequence ID" value="NZ_SSOC01000003.1"/>
</dbReference>
<gene>
    <name evidence="12" type="ORF">E6C76_09130</name>
</gene>
<dbReference type="PANTHER" id="PTHR34982:SF1">
    <property type="entry name" value="FLAGELLAR ASSEMBLY PROTEIN FLIH"/>
    <property type="match status" value="1"/>
</dbReference>
<dbReference type="GO" id="GO:0003774">
    <property type="term" value="F:cytoskeletal motor activity"/>
    <property type="evidence" value="ECO:0007669"/>
    <property type="project" value="InterPro"/>
</dbReference>
<evidence type="ECO:0000256" key="1">
    <source>
        <dbReference type="ARBA" id="ARBA00003041"/>
    </source>
</evidence>
<dbReference type="EMBL" id="SSOC01000003">
    <property type="protein sequence ID" value="THF65710.1"/>
    <property type="molecule type" value="Genomic_DNA"/>
</dbReference>
<keyword evidence="12" id="KW-0282">Flagellum</keyword>
<keyword evidence="13" id="KW-1185">Reference proteome</keyword>
<dbReference type="Proteomes" id="UP000308430">
    <property type="component" value="Unassembled WGS sequence"/>
</dbReference>
<dbReference type="GO" id="GO:0044781">
    <property type="term" value="P:bacterial-type flagellum organization"/>
    <property type="evidence" value="ECO:0007669"/>
    <property type="project" value="UniProtKB-KW"/>
</dbReference>
<keyword evidence="8" id="KW-0653">Protein transport</keyword>
<comment type="caution">
    <text evidence="12">The sequence shown here is derived from an EMBL/GenBank/DDBJ whole genome shotgun (WGS) entry which is preliminary data.</text>
</comment>
<comment type="subcellular location">
    <subcellularLocation>
        <location evidence="2">Cytoplasm</location>
    </subcellularLocation>
</comment>
<dbReference type="GO" id="GO:0005829">
    <property type="term" value="C:cytosol"/>
    <property type="evidence" value="ECO:0007669"/>
    <property type="project" value="TreeGrafter"/>
</dbReference>
<sequence>MSITRHQAVGAYRRWDPPTFNERGEVVPPAEPERPAPPPEPAAETPAEPLFPPDFQLPTAEEIERMQEAAREEARAEGHAEGLAAGQEEGRRQGHEEGLLRGYEEGRQHAQEEAERFGALVGDLDRALTELDHGVAEELMALALALTRKMVRQTYELHPEAVLEMVRAALHELPQNGARIRLHPDDAALAREYLGEQLEHGEHRLVEDDTLTRGGCVVQAGDTQIDASIETRWRRVVESLGRSETDWDEPA</sequence>
<evidence type="ECO:0000256" key="4">
    <source>
        <dbReference type="ARBA" id="ARBA00016507"/>
    </source>
</evidence>
<evidence type="ECO:0000256" key="9">
    <source>
        <dbReference type="ARBA" id="ARBA00023225"/>
    </source>
</evidence>
<feature type="compositionally biased region" description="Basic and acidic residues" evidence="10">
    <location>
        <begin position="62"/>
        <end position="80"/>
    </location>
</feature>
<evidence type="ECO:0000256" key="3">
    <source>
        <dbReference type="ARBA" id="ARBA00006602"/>
    </source>
</evidence>
<evidence type="ECO:0000313" key="13">
    <source>
        <dbReference type="Proteomes" id="UP000308430"/>
    </source>
</evidence>
<evidence type="ECO:0000256" key="8">
    <source>
        <dbReference type="ARBA" id="ARBA00022927"/>
    </source>
</evidence>
<dbReference type="Pfam" id="PF02108">
    <property type="entry name" value="FliH"/>
    <property type="match status" value="1"/>
</dbReference>
<dbReference type="InterPro" id="IPR051472">
    <property type="entry name" value="T3SS_Stator/FliH"/>
</dbReference>